<accession>A0A1I2UHX2</accession>
<name>A0A1I2UHX2_9HYPH</name>
<keyword evidence="3" id="KW-0966">Cell projection</keyword>
<feature type="domain" description="Flagellar hook-length control protein-like C-terminal" evidence="2">
    <location>
        <begin position="504"/>
        <end position="575"/>
    </location>
</feature>
<feature type="region of interest" description="Disordered" evidence="1">
    <location>
        <begin position="579"/>
        <end position="612"/>
    </location>
</feature>
<keyword evidence="3" id="KW-0282">Flagellum</keyword>
<dbReference type="InterPro" id="IPR038610">
    <property type="entry name" value="FliK-like_C_sf"/>
</dbReference>
<feature type="compositionally biased region" description="Polar residues" evidence="1">
    <location>
        <begin position="70"/>
        <end position="79"/>
    </location>
</feature>
<evidence type="ECO:0000313" key="3">
    <source>
        <dbReference type="EMBL" id="SFG76653.1"/>
    </source>
</evidence>
<dbReference type="STRING" id="582675.SAMN05192565_110104"/>
<feature type="region of interest" description="Disordered" evidence="1">
    <location>
        <begin position="18"/>
        <end position="223"/>
    </location>
</feature>
<proteinExistence type="predicted"/>
<feature type="region of interest" description="Disordered" evidence="1">
    <location>
        <begin position="387"/>
        <end position="421"/>
    </location>
</feature>
<feature type="compositionally biased region" description="Polar residues" evidence="1">
    <location>
        <begin position="189"/>
        <end position="199"/>
    </location>
</feature>
<feature type="compositionally biased region" description="Polar residues" evidence="1">
    <location>
        <begin position="310"/>
        <end position="322"/>
    </location>
</feature>
<evidence type="ECO:0000259" key="2">
    <source>
        <dbReference type="Pfam" id="PF02120"/>
    </source>
</evidence>
<evidence type="ECO:0000256" key="1">
    <source>
        <dbReference type="SAM" id="MobiDB-lite"/>
    </source>
</evidence>
<sequence length="635" mass="62619">MAQAFLETDFFVRRAAPAPVRNTAQAASRPAFTLDDPKPDPADAAKQARDTRGQTQRAERDRPDNAAQPDRTNQATTDQTKGDRPATSVQSRGEAPAAGAKVTARADAADTGMPAGAARGDRSDAPAPTAPQASSEATPAEVAQAGASLSGTDEPADETDVSKASVRDPDVSLIALGLLTPPPPMVPNGPSTPGQASASAKQEAAGQIQGGAAQAAAKDQGASSSGAVSAAAGQIAFFASTVDEADAASALQATSSAQPAVGTSLTSQDSMTTVASTASLSKEAATLAGAPTVLAQAGASNAAGSDASQLGQTVSATGQAQSPKDEPPAAGVQAMLAAPVLSDAAKSGPKPAGQSVAAKGTVQLTAGVGQAAKGVGSGSAVQEAAPASSGSATVGKLQAGPQASLETTPEASSAGKSDPAVAVQDVAGGKEPAVSVAALPMPDVTPHQGQDSFSAHLAGAYIGATATTTAGASAPTAPAAHTPPPASPPVPLGAVPMTIGLRSLQGSNQFEIRLDPGELGRIDVKLDIDKERGTVMAHLVVDRIETLALLQRDAPSLQQALSQAGLDANEANINLSLRSDAQSNGQGAENRGSDGRSPDGRPGNANGSHQAEGRAALEAIPLRTLTGLTGLDIRI</sequence>
<organism evidence="3 4">
    <name type="scientific">Methylobacterium gossipiicola</name>
    <dbReference type="NCBI Taxonomy" id="582675"/>
    <lineage>
        <taxon>Bacteria</taxon>
        <taxon>Pseudomonadati</taxon>
        <taxon>Pseudomonadota</taxon>
        <taxon>Alphaproteobacteria</taxon>
        <taxon>Hyphomicrobiales</taxon>
        <taxon>Methylobacteriaceae</taxon>
        <taxon>Methylobacterium</taxon>
    </lineage>
</organism>
<feature type="region of interest" description="Disordered" evidence="1">
    <location>
        <begin position="471"/>
        <end position="490"/>
    </location>
</feature>
<feature type="region of interest" description="Disordered" evidence="1">
    <location>
        <begin position="304"/>
        <end position="330"/>
    </location>
</feature>
<dbReference type="Gene3D" id="3.30.750.140">
    <property type="match status" value="1"/>
</dbReference>
<feature type="compositionally biased region" description="Low complexity" evidence="1">
    <location>
        <begin position="200"/>
        <end position="223"/>
    </location>
</feature>
<feature type="compositionally biased region" description="Low complexity" evidence="1">
    <location>
        <begin position="471"/>
        <end position="480"/>
    </location>
</feature>
<keyword evidence="4" id="KW-1185">Reference proteome</keyword>
<evidence type="ECO:0000313" key="4">
    <source>
        <dbReference type="Proteomes" id="UP000199229"/>
    </source>
</evidence>
<gene>
    <name evidence="3" type="ORF">SAMN05192565_110104</name>
</gene>
<keyword evidence="3" id="KW-0969">Cilium</keyword>
<dbReference type="Pfam" id="PF02120">
    <property type="entry name" value="Flg_hook"/>
    <property type="match status" value="1"/>
</dbReference>
<dbReference type="CDD" id="cd17470">
    <property type="entry name" value="T3SS_Flik_C"/>
    <property type="match status" value="1"/>
</dbReference>
<dbReference type="InterPro" id="IPR021136">
    <property type="entry name" value="Flagellar_hook_control-like_C"/>
</dbReference>
<feature type="compositionally biased region" description="Polar residues" evidence="1">
    <location>
        <begin position="404"/>
        <end position="415"/>
    </location>
</feature>
<feature type="compositionally biased region" description="Basic and acidic residues" evidence="1">
    <location>
        <begin position="35"/>
        <end position="64"/>
    </location>
</feature>
<dbReference type="Proteomes" id="UP000199229">
    <property type="component" value="Unassembled WGS sequence"/>
</dbReference>
<reference evidence="4" key="1">
    <citation type="submission" date="2016-10" db="EMBL/GenBank/DDBJ databases">
        <authorList>
            <person name="Varghese N."/>
            <person name="Submissions S."/>
        </authorList>
    </citation>
    <scope>NUCLEOTIDE SEQUENCE [LARGE SCALE GENOMIC DNA]</scope>
    <source>
        <strain evidence="4">Gh-105</strain>
    </source>
</reference>
<dbReference type="EMBL" id="FOPM01000010">
    <property type="protein sequence ID" value="SFG76653.1"/>
    <property type="molecule type" value="Genomic_DNA"/>
</dbReference>
<protein>
    <submittedName>
        <fullName evidence="3">Flagellar hook-length control protein FliK</fullName>
    </submittedName>
</protein>
<dbReference type="RefSeq" id="WP_280142662.1">
    <property type="nucleotide sequence ID" value="NZ_FOPM01000010.1"/>
</dbReference>
<feature type="compositionally biased region" description="Pro residues" evidence="1">
    <location>
        <begin position="481"/>
        <end position="490"/>
    </location>
</feature>
<dbReference type="AlphaFoldDB" id="A0A1I2UHX2"/>